<dbReference type="GO" id="GO:0005886">
    <property type="term" value="C:plasma membrane"/>
    <property type="evidence" value="ECO:0007669"/>
    <property type="project" value="UniProtKB-SubCell"/>
</dbReference>
<evidence type="ECO:0000256" key="3">
    <source>
        <dbReference type="ARBA" id="ARBA00009620"/>
    </source>
</evidence>
<evidence type="ECO:0000313" key="12">
    <source>
        <dbReference type="Proteomes" id="UP000232060"/>
    </source>
</evidence>
<keyword evidence="8" id="KW-0186">Copper</keyword>
<organism evidence="11 12">
    <name type="scientific">Aeromonas lusitana</name>
    <dbReference type="NCBI Taxonomy" id="931529"/>
    <lineage>
        <taxon>Bacteria</taxon>
        <taxon>Pseudomonadati</taxon>
        <taxon>Pseudomonadota</taxon>
        <taxon>Gammaproteobacteria</taxon>
        <taxon>Aeromonadales</taxon>
        <taxon>Aeromonadaceae</taxon>
        <taxon>Aeromonas</taxon>
    </lineage>
</organism>
<evidence type="ECO:0000256" key="2">
    <source>
        <dbReference type="ARBA" id="ARBA00004382"/>
    </source>
</evidence>
<evidence type="ECO:0000256" key="6">
    <source>
        <dbReference type="ARBA" id="ARBA00022968"/>
    </source>
</evidence>
<comment type="function">
    <text evidence="1">Exerts its effect at some terminal stage of cytochrome c oxidase synthesis, probably by being involved in the insertion of the copper B into subunit I.</text>
</comment>
<keyword evidence="5 10" id="KW-0812">Transmembrane</keyword>
<proteinExistence type="inferred from homology"/>
<accession>A0A2M8H765</accession>
<dbReference type="InterPro" id="IPR007533">
    <property type="entry name" value="Cyt_c_oxidase_assmbl_CtaG"/>
</dbReference>
<evidence type="ECO:0000256" key="4">
    <source>
        <dbReference type="ARBA" id="ARBA00015384"/>
    </source>
</evidence>
<protein>
    <recommendedName>
        <fullName evidence="4">Cytochrome c oxidase assembly protein CtaG</fullName>
    </recommendedName>
</protein>
<dbReference type="NCBIfam" id="NF003465">
    <property type="entry name" value="PRK05089.1"/>
    <property type="match status" value="1"/>
</dbReference>
<dbReference type="RefSeq" id="WP_100860557.1">
    <property type="nucleotide sequence ID" value="NZ_PGCP01000022.1"/>
</dbReference>
<keyword evidence="9 10" id="KW-0472">Membrane</keyword>
<evidence type="ECO:0000313" key="11">
    <source>
        <dbReference type="EMBL" id="PJC92416.1"/>
    </source>
</evidence>
<dbReference type="OrthoDB" id="9804841at2"/>
<dbReference type="PANTHER" id="PTHR21320:SF3">
    <property type="entry name" value="CYTOCHROME C OXIDASE ASSEMBLY PROTEIN COX11, MITOCHONDRIAL-RELATED"/>
    <property type="match status" value="1"/>
</dbReference>
<reference evidence="11 12" key="1">
    <citation type="submission" date="2017-11" db="EMBL/GenBank/DDBJ databases">
        <title>Draft genome sequence of environmental isolate Aeromonas lusitania sp. nov. MDC 2473.</title>
        <authorList>
            <person name="Colston S.M."/>
            <person name="Navarro A."/>
            <person name="Martinez-Murcia A.J."/>
            <person name="Graf J."/>
        </authorList>
    </citation>
    <scope>NUCLEOTIDE SEQUENCE [LARGE SCALE GENOMIC DNA]</scope>
    <source>
        <strain evidence="11 12">MDC 2473</strain>
    </source>
</reference>
<evidence type="ECO:0000256" key="1">
    <source>
        <dbReference type="ARBA" id="ARBA00004007"/>
    </source>
</evidence>
<dbReference type="AlphaFoldDB" id="A0A2M8H765"/>
<name>A0A2M8H765_9GAMM</name>
<dbReference type="PANTHER" id="PTHR21320">
    <property type="entry name" value="CYTOCHROME C OXIDASE ASSEMBLY PROTEIN COX11-RELATED"/>
    <property type="match status" value="1"/>
</dbReference>
<dbReference type="Gene3D" id="2.60.370.10">
    <property type="entry name" value="Ctag/Cox11"/>
    <property type="match status" value="1"/>
</dbReference>
<keyword evidence="7 10" id="KW-1133">Transmembrane helix</keyword>
<dbReference type="GO" id="GO:0005507">
    <property type="term" value="F:copper ion binding"/>
    <property type="evidence" value="ECO:0007669"/>
    <property type="project" value="InterPro"/>
</dbReference>
<evidence type="ECO:0000256" key="9">
    <source>
        <dbReference type="ARBA" id="ARBA00023136"/>
    </source>
</evidence>
<dbReference type="InterPro" id="IPR023471">
    <property type="entry name" value="CtaG/Cox11_dom_sf"/>
</dbReference>
<evidence type="ECO:0000256" key="7">
    <source>
        <dbReference type="ARBA" id="ARBA00022989"/>
    </source>
</evidence>
<evidence type="ECO:0000256" key="10">
    <source>
        <dbReference type="SAM" id="Phobius"/>
    </source>
</evidence>
<dbReference type="SUPFAM" id="SSF110111">
    <property type="entry name" value="Ctag/Cox11"/>
    <property type="match status" value="1"/>
</dbReference>
<dbReference type="Proteomes" id="UP000232060">
    <property type="component" value="Unassembled WGS sequence"/>
</dbReference>
<feature type="transmembrane region" description="Helical" evidence="10">
    <location>
        <begin position="12"/>
        <end position="31"/>
    </location>
</feature>
<comment type="subcellular location">
    <subcellularLocation>
        <location evidence="2">Cell inner membrane</location>
        <topology evidence="2">Single-pass type II membrane protein</topology>
        <orientation evidence="2">Periplasmic side</orientation>
    </subcellularLocation>
</comment>
<comment type="caution">
    <text evidence="11">The sequence shown here is derived from an EMBL/GenBank/DDBJ whole genome shotgun (WGS) entry which is preliminary data.</text>
</comment>
<evidence type="ECO:0000256" key="8">
    <source>
        <dbReference type="ARBA" id="ARBA00023008"/>
    </source>
</evidence>
<dbReference type="PIRSF" id="PIRSF005413">
    <property type="entry name" value="COX11"/>
    <property type="match status" value="1"/>
</dbReference>
<keyword evidence="12" id="KW-1185">Reference proteome</keyword>
<dbReference type="EMBL" id="PGCP01000022">
    <property type="protein sequence ID" value="PJC92416.1"/>
    <property type="molecule type" value="Genomic_DNA"/>
</dbReference>
<dbReference type="Pfam" id="PF04442">
    <property type="entry name" value="CtaG_Cox11"/>
    <property type="match status" value="1"/>
</dbReference>
<gene>
    <name evidence="11" type="ORF">CUC44_14135</name>
</gene>
<sequence>MTQVNHGPLLRKLALIIILMFGFAFALVPLYDVFCRITGLNGKTAEQPATADRAVIDDKRTVQIEFLAHADAQMPWQFSEETERLSVRPGEMKQVNYRVFNPTDRTMVAQAVPSVSPGPAAAYLKKVECFCFNRQELKAGESKLMPLKFYVDPALPDDINTITLSYSLYDITESKPTPALAQRK</sequence>
<evidence type="ECO:0000256" key="5">
    <source>
        <dbReference type="ARBA" id="ARBA00022692"/>
    </source>
</evidence>
<comment type="similarity">
    <text evidence="3">Belongs to the COX11/CtaG family.</text>
</comment>
<keyword evidence="6" id="KW-0735">Signal-anchor</keyword>